<dbReference type="PANTHER" id="PTHR33202">
    <property type="entry name" value="ZINC UPTAKE REGULATION PROTEIN"/>
    <property type="match status" value="1"/>
</dbReference>
<dbReference type="PANTHER" id="PTHR33202:SF7">
    <property type="entry name" value="FERRIC UPTAKE REGULATION PROTEIN"/>
    <property type="match status" value="1"/>
</dbReference>
<dbReference type="InterPro" id="IPR036390">
    <property type="entry name" value="WH_DNA-bd_sf"/>
</dbReference>
<dbReference type="InterPro" id="IPR036388">
    <property type="entry name" value="WH-like_DNA-bd_sf"/>
</dbReference>
<proteinExistence type="predicted"/>
<dbReference type="InterPro" id="IPR002481">
    <property type="entry name" value="FUR"/>
</dbReference>
<accession>A0ABZ2LGW8</accession>
<keyword evidence="2" id="KW-1185">Reference proteome</keyword>
<dbReference type="RefSeq" id="WP_394838481.1">
    <property type="nucleotide sequence ID" value="NZ_CP089929.1"/>
</dbReference>
<gene>
    <name evidence="1" type="ORF">LVJ94_16385</name>
</gene>
<evidence type="ECO:0000313" key="1">
    <source>
        <dbReference type="EMBL" id="WXB08804.1"/>
    </source>
</evidence>
<dbReference type="CDD" id="cd07153">
    <property type="entry name" value="Fur_like"/>
    <property type="match status" value="1"/>
</dbReference>
<protein>
    <submittedName>
        <fullName evidence="1">Transcriptional repressor</fullName>
    </submittedName>
</protein>
<dbReference type="SUPFAM" id="SSF46785">
    <property type="entry name" value="Winged helix' DNA-binding domain"/>
    <property type="match status" value="1"/>
</dbReference>
<dbReference type="EMBL" id="CP089983">
    <property type="protein sequence ID" value="WXB08804.1"/>
    <property type="molecule type" value="Genomic_DNA"/>
</dbReference>
<organism evidence="1 2">
    <name type="scientific">Pendulispora rubella</name>
    <dbReference type="NCBI Taxonomy" id="2741070"/>
    <lineage>
        <taxon>Bacteria</taxon>
        <taxon>Pseudomonadati</taxon>
        <taxon>Myxococcota</taxon>
        <taxon>Myxococcia</taxon>
        <taxon>Myxococcales</taxon>
        <taxon>Sorangiineae</taxon>
        <taxon>Pendulisporaceae</taxon>
        <taxon>Pendulispora</taxon>
    </lineage>
</organism>
<sequence>MEPLDQGAKGAGPDVVELLRDHGIQPSAQRVAVAKYVLRTDEHPSADQVWHSVRSGFPMLSRATVYNTLNLFVEKGLLREFILAEGRLVYDPKTEPHHHFIDEATGKIHDVAWNAVQVSDVEKLPGFAVRDYQVVMRGRKLPSA</sequence>
<dbReference type="Gene3D" id="1.10.10.10">
    <property type="entry name" value="Winged helix-like DNA-binding domain superfamily/Winged helix DNA-binding domain"/>
    <property type="match status" value="1"/>
</dbReference>
<dbReference type="Proteomes" id="UP001374803">
    <property type="component" value="Chromosome"/>
</dbReference>
<evidence type="ECO:0000313" key="2">
    <source>
        <dbReference type="Proteomes" id="UP001374803"/>
    </source>
</evidence>
<name>A0ABZ2LGW8_9BACT</name>
<reference evidence="1" key="1">
    <citation type="submission" date="2021-12" db="EMBL/GenBank/DDBJ databases">
        <title>Discovery of the Pendulisporaceae a myxobacterial family with distinct sporulation behavior and unique specialized metabolism.</title>
        <authorList>
            <person name="Garcia R."/>
            <person name="Popoff A."/>
            <person name="Bader C.D."/>
            <person name="Loehr J."/>
            <person name="Walesch S."/>
            <person name="Walt C."/>
            <person name="Boldt J."/>
            <person name="Bunk B."/>
            <person name="Haeckl F.J.F.P.J."/>
            <person name="Gunesch A.P."/>
            <person name="Birkelbach J."/>
            <person name="Nuebel U."/>
            <person name="Pietschmann T."/>
            <person name="Bach T."/>
            <person name="Mueller R."/>
        </authorList>
    </citation>
    <scope>NUCLEOTIDE SEQUENCE</scope>
    <source>
        <strain evidence="1">MSr11367</strain>
    </source>
</reference>
<dbReference type="Pfam" id="PF01475">
    <property type="entry name" value="FUR"/>
    <property type="match status" value="1"/>
</dbReference>